<feature type="domain" description="DUF4349" evidence="4">
    <location>
        <begin position="72"/>
        <end position="289"/>
    </location>
</feature>
<keyword evidence="6" id="KW-1185">Reference proteome</keyword>
<accession>A0A136Q6T9</accession>
<feature type="signal peptide" evidence="3">
    <location>
        <begin position="1"/>
        <end position="20"/>
    </location>
</feature>
<feature type="region of interest" description="Disordered" evidence="1">
    <location>
        <begin position="315"/>
        <end position="339"/>
    </location>
</feature>
<dbReference type="InterPro" id="IPR025645">
    <property type="entry name" value="DUF4349"/>
</dbReference>
<organism evidence="5 6">
    <name type="scientific">Christensenella minuta</name>
    <dbReference type="NCBI Taxonomy" id="626937"/>
    <lineage>
        <taxon>Bacteria</taxon>
        <taxon>Bacillati</taxon>
        <taxon>Bacillota</taxon>
        <taxon>Clostridia</taxon>
        <taxon>Christensenellales</taxon>
        <taxon>Christensenellaceae</taxon>
        <taxon>Christensenella</taxon>
    </lineage>
</organism>
<evidence type="ECO:0000313" key="5">
    <source>
        <dbReference type="EMBL" id="KXK66314.1"/>
    </source>
</evidence>
<evidence type="ECO:0000256" key="2">
    <source>
        <dbReference type="SAM" id="Phobius"/>
    </source>
</evidence>
<comment type="caution">
    <text evidence="5">The sequence shown here is derived from an EMBL/GenBank/DDBJ whole genome shotgun (WGS) entry which is preliminary data.</text>
</comment>
<evidence type="ECO:0000256" key="1">
    <source>
        <dbReference type="SAM" id="MobiDB-lite"/>
    </source>
</evidence>
<reference evidence="5 6" key="1">
    <citation type="submission" date="2016-02" db="EMBL/GenBank/DDBJ databases">
        <authorList>
            <person name="Wen L."/>
            <person name="He K."/>
            <person name="Yang H."/>
        </authorList>
    </citation>
    <scope>NUCLEOTIDE SEQUENCE [LARGE SCALE GENOMIC DNA]</scope>
    <source>
        <strain evidence="5 6">DSM 22607</strain>
    </source>
</reference>
<dbReference type="OrthoDB" id="2162337at2"/>
<feature type="chain" id="PRO_5039200103" description="DUF4349 domain-containing protein" evidence="3">
    <location>
        <begin position="21"/>
        <end position="339"/>
    </location>
</feature>
<dbReference type="RefSeq" id="WP_066520607.1">
    <property type="nucleotide sequence ID" value="NZ_CABMOF010000003.1"/>
</dbReference>
<keyword evidence="2" id="KW-0812">Transmembrane</keyword>
<dbReference type="AlphaFoldDB" id="A0A136Q6T9"/>
<protein>
    <recommendedName>
        <fullName evidence="4">DUF4349 domain-containing protein</fullName>
    </recommendedName>
</protein>
<dbReference type="STRING" id="626937.HMPREF3293_01051"/>
<feature type="transmembrane region" description="Helical" evidence="2">
    <location>
        <begin position="269"/>
        <end position="293"/>
    </location>
</feature>
<dbReference type="EMBL" id="LSZW01000047">
    <property type="protein sequence ID" value="KXK66314.1"/>
    <property type="molecule type" value="Genomic_DNA"/>
</dbReference>
<evidence type="ECO:0000313" key="6">
    <source>
        <dbReference type="Proteomes" id="UP000070366"/>
    </source>
</evidence>
<proteinExistence type="predicted"/>
<dbReference type="KEGG" id="cmiu:B1H56_02160"/>
<gene>
    <name evidence="5" type="ORF">HMPREF3293_01051</name>
</gene>
<dbReference type="Proteomes" id="UP000070366">
    <property type="component" value="Unassembled WGS sequence"/>
</dbReference>
<name>A0A136Q6T9_9FIRM</name>
<keyword evidence="3" id="KW-0732">Signal</keyword>
<keyword evidence="2" id="KW-0472">Membrane</keyword>
<sequence>MKKIIVVMICAVLFLTACSAAPSETNSSAATAGPEMGYESAGAVRDEGVTAETEEAGGLGGLSNPDLPETDRKLTYSASFDINTKQYDADYAKINAELSAVGGYVANEESSAYSSETGKNYGRNSYLSLRVPVDSLNAFMDSLSGIGEVVSRHKSTDDLTSQYYDTDARIEMLNMRRDRLMGYLASATKAEDIVAFEQELSDVLYELDQLQGSKRQMDQLIDYATVDVTLTELITPETIGADGQPLGDRASDAFSMSMTGVGEFMENFAIFWAAALPVIILLAIFAAVIYAVIRLILWLRKKYYVKHPEKVRRPQPIQQPLYPPYSPQAPPQNTNDSKK</sequence>
<feature type="region of interest" description="Disordered" evidence="1">
    <location>
        <begin position="24"/>
        <end position="68"/>
    </location>
</feature>
<evidence type="ECO:0000259" key="4">
    <source>
        <dbReference type="Pfam" id="PF14257"/>
    </source>
</evidence>
<dbReference type="PROSITE" id="PS51257">
    <property type="entry name" value="PROKAR_LIPOPROTEIN"/>
    <property type="match status" value="1"/>
</dbReference>
<feature type="compositionally biased region" description="Pro residues" evidence="1">
    <location>
        <begin position="321"/>
        <end position="330"/>
    </location>
</feature>
<evidence type="ECO:0000256" key="3">
    <source>
        <dbReference type="SAM" id="SignalP"/>
    </source>
</evidence>
<keyword evidence="2" id="KW-1133">Transmembrane helix</keyword>
<dbReference type="Pfam" id="PF14257">
    <property type="entry name" value="DUF4349"/>
    <property type="match status" value="1"/>
</dbReference>